<protein>
    <submittedName>
        <fullName evidence="2">Uncharacterized protein</fullName>
    </submittedName>
</protein>
<name>A0A1G8R037_9RHOB</name>
<keyword evidence="3" id="KW-1185">Reference proteome</keyword>
<dbReference type="AlphaFoldDB" id="A0A1G8R037"/>
<proteinExistence type="predicted"/>
<dbReference type="Proteomes" id="UP000199093">
    <property type="component" value="Unassembled WGS sequence"/>
</dbReference>
<gene>
    <name evidence="2" type="ORF">SAMN04487993_101826</name>
</gene>
<feature type="compositionally biased region" description="Basic and acidic residues" evidence="1">
    <location>
        <begin position="146"/>
        <end position="159"/>
    </location>
</feature>
<evidence type="ECO:0000313" key="3">
    <source>
        <dbReference type="Proteomes" id="UP000199093"/>
    </source>
</evidence>
<evidence type="ECO:0000313" key="2">
    <source>
        <dbReference type="EMBL" id="SDJ10346.1"/>
    </source>
</evidence>
<organism evidence="2 3">
    <name type="scientific">Salipiger marinus</name>
    <dbReference type="NCBI Taxonomy" id="555512"/>
    <lineage>
        <taxon>Bacteria</taxon>
        <taxon>Pseudomonadati</taxon>
        <taxon>Pseudomonadota</taxon>
        <taxon>Alphaproteobacteria</taxon>
        <taxon>Rhodobacterales</taxon>
        <taxon>Roseobacteraceae</taxon>
        <taxon>Salipiger</taxon>
    </lineage>
</organism>
<evidence type="ECO:0000256" key="1">
    <source>
        <dbReference type="SAM" id="MobiDB-lite"/>
    </source>
</evidence>
<feature type="compositionally biased region" description="Gly residues" evidence="1">
    <location>
        <begin position="262"/>
        <end position="272"/>
    </location>
</feature>
<reference evidence="2 3" key="1">
    <citation type="submission" date="2016-10" db="EMBL/GenBank/DDBJ databases">
        <authorList>
            <person name="de Groot N.N."/>
        </authorList>
    </citation>
    <scope>NUCLEOTIDE SEQUENCE [LARGE SCALE GENOMIC DNA]</scope>
    <source>
        <strain evidence="2 3">DSM 26424</strain>
    </source>
</reference>
<dbReference type="EMBL" id="FNEJ01000018">
    <property type="protein sequence ID" value="SDJ10346.1"/>
    <property type="molecule type" value="Genomic_DNA"/>
</dbReference>
<sequence length="279" mass="30894">MSACIRSTDSRKIFTAERAGICVGDAHIDQPDRFPLFAEDICSPRAARVRHTRRFAETFSQSSNCATAGRMPCRPRCTAWITLGMGARSKFNTSRRPIPVMKFEVGARAPNPGPWFQLSGDAERRLKNWPLKRWLLNARPTARARGVPDRDRSQADRPGRQHAALLPNERPERSGRSRSSQAMSATPRCCRTFSPRSRRTRTSPLSRLTVPAPHAPATMPLRPVEQQRSFHPVETPGLGSRTRQELAHATRSCEHRSTWAGHSGGTGAGTAGAAGSRRE</sequence>
<feature type="compositionally biased region" description="Basic and acidic residues" evidence="1">
    <location>
        <begin position="242"/>
        <end position="257"/>
    </location>
</feature>
<accession>A0A1G8R037</accession>
<dbReference type="STRING" id="555512.SAMN04487993_101826"/>
<feature type="region of interest" description="Disordered" evidence="1">
    <location>
        <begin position="141"/>
        <end position="279"/>
    </location>
</feature>